<dbReference type="InterPro" id="IPR003545">
    <property type="entry name" value="Telomerase_RT"/>
</dbReference>
<comment type="catalytic activity">
    <reaction evidence="13 14">
        <text>DNA(n) + a 2'-deoxyribonucleoside 5'-triphosphate = DNA(n+1) + diphosphate</text>
        <dbReference type="Rhea" id="RHEA:22508"/>
        <dbReference type="Rhea" id="RHEA-COMP:17339"/>
        <dbReference type="Rhea" id="RHEA-COMP:17340"/>
        <dbReference type="ChEBI" id="CHEBI:33019"/>
        <dbReference type="ChEBI" id="CHEBI:61560"/>
        <dbReference type="ChEBI" id="CHEBI:173112"/>
        <dbReference type="EC" id="2.7.7.49"/>
    </reaction>
</comment>
<dbReference type="Pfam" id="PF00078">
    <property type="entry name" value="RVT_1"/>
    <property type="match status" value="1"/>
</dbReference>
<dbReference type="InterPro" id="IPR021891">
    <property type="entry name" value="Telomerase_RBD"/>
</dbReference>
<keyword evidence="8 14" id="KW-0460">Magnesium</keyword>
<feature type="compositionally biased region" description="Polar residues" evidence="15">
    <location>
        <begin position="365"/>
        <end position="379"/>
    </location>
</feature>
<dbReference type="PANTHER" id="PTHR12066:SF0">
    <property type="entry name" value="TELOMERASE REVERSE TRANSCRIPTASE"/>
    <property type="match status" value="1"/>
</dbReference>
<protein>
    <recommendedName>
        <fullName evidence="3 14">Telomerase reverse transcriptase</fullName>
        <ecNumber evidence="2 14">2.7.7.49</ecNumber>
    </recommendedName>
    <alternativeName>
        <fullName evidence="12 14">Telomerase catalytic subunit</fullName>
    </alternativeName>
</protein>
<keyword evidence="17" id="KW-1185">Reference proteome</keyword>
<dbReference type="PROSITE" id="PS50878">
    <property type="entry name" value="RT_POL"/>
    <property type="match status" value="1"/>
</dbReference>
<evidence type="ECO:0000313" key="17">
    <source>
        <dbReference type="Proteomes" id="UP000695022"/>
    </source>
</evidence>
<feature type="domain" description="Reverse transcriptase" evidence="16">
    <location>
        <begin position="541"/>
        <end position="841"/>
    </location>
</feature>
<name>A0ABM1EKI5_PRICU</name>
<keyword evidence="4 14" id="KW-0158">Chromosome</keyword>
<dbReference type="RefSeq" id="XP_014672706.1">
    <property type="nucleotide sequence ID" value="XM_014817220.1"/>
</dbReference>
<feature type="region of interest" description="Disordered" evidence="15">
    <location>
        <begin position="74"/>
        <end position="146"/>
    </location>
</feature>
<keyword evidence="10 14" id="KW-0695">RNA-directed DNA polymerase</keyword>
<dbReference type="Gene3D" id="3.30.70.2630">
    <property type="match status" value="1"/>
</dbReference>
<keyword evidence="6 14" id="KW-0548">Nucleotidyltransferase</keyword>
<evidence type="ECO:0000256" key="15">
    <source>
        <dbReference type="SAM" id="MobiDB-lite"/>
    </source>
</evidence>
<keyword evidence="5 14" id="KW-0808">Transferase</keyword>
<evidence type="ECO:0000256" key="1">
    <source>
        <dbReference type="ARBA" id="ARBA00008001"/>
    </source>
</evidence>
<evidence type="ECO:0000259" key="16">
    <source>
        <dbReference type="PROSITE" id="PS50878"/>
    </source>
</evidence>
<evidence type="ECO:0000256" key="11">
    <source>
        <dbReference type="ARBA" id="ARBA00023242"/>
    </source>
</evidence>
<organism evidence="17 18">
    <name type="scientific">Priapulus caudatus</name>
    <name type="common">Priapulid worm</name>
    <dbReference type="NCBI Taxonomy" id="37621"/>
    <lineage>
        <taxon>Eukaryota</taxon>
        <taxon>Metazoa</taxon>
        <taxon>Ecdysozoa</taxon>
        <taxon>Scalidophora</taxon>
        <taxon>Priapulida</taxon>
        <taxon>Priapulimorpha</taxon>
        <taxon>Priapulimorphida</taxon>
        <taxon>Priapulidae</taxon>
        <taxon>Priapulus</taxon>
    </lineage>
</organism>
<dbReference type="Pfam" id="PF12009">
    <property type="entry name" value="Telomerase_RBD"/>
    <property type="match status" value="1"/>
</dbReference>
<evidence type="ECO:0000256" key="9">
    <source>
        <dbReference type="ARBA" id="ARBA00022895"/>
    </source>
</evidence>
<evidence type="ECO:0000256" key="3">
    <source>
        <dbReference type="ARBA" id="ARBA00016182"/>
    </source>
</evidence>
<keyword evidence="11 14" id="KW-0539">Nucleus</keyword>
<evidence type="ECO:0000256" key="7">
    <source>
        <dbReference type="ARBA" id="ARBA00022723"/>
    </source>
</evidence>
<dbReference type="PRINTS" id="PR01365">
    <property type="entry name" value="TELOMERASERT"/>
</dbReference>
<reference evidence="18" key="1">
    <citation type="submission" date="2025-08" db="UniProtKB">
        <authorList>
            <consortium name="RefSeq"/>
        </authorList>
    </citation>
    <scope>IDENTIFICATION</scope>
</reference>
<accession>A0ABM1EKI5</accession>
<dbReference type="EC" id="2.7.7.49" evidence="2 14"/>
<evidence type="ECO:0000256" key="13">
    <source>
        <dbReference type="ARBA" id="ARBA00048173"/>
    </source>
</evidence>
<dbReference type="InterPro" id="IPR000477">
    <property type="entry name" value="RT_dom"/>
</dbReference>
<gene>
    <name evidence="18" type="primary">LOC106813156</name>
</gene>
<keyword evidence="9 14" id="KW-0779">Telomere</keyword>
<evidence type="ECO:0000313" key="18">
    <source>
        <dbReference type="RefSeq" id="XP_014672706.1"/>
    </source>
</evidence>
<proteinExistence type="inferred from homology"/>
<dbReference type="CDD" id="cd01648">
    <property type="entry name" value="TERT"/>
    <property type="match status" value="1"/>
</dbReference>
<dbReference type="PANTHER" id="PTHR12066">
    <property type="entry name" value="TELOMERASE REVERSE TRANSCRIPTASE"/>
    <property type="match status" value="1"/>
</dbReference>
<evidence type="ECO:0000256" key="8">
    <source>
        <dbReference type="ARBA" id="ARBA00022842"/>
    </source>
</evidence>
<evidence type="ECO:0000256" key="6">
    <source>
        <dbReference type="ARBA" id="ARBA00022695"/>
    </source>
</evidence>
<comment type="subcellular location">
    <subcellularLocation>
        <location evidence="14">Nucleus</location>
    </subcellularLocation>
    <subcellularLocation>
        <location evidence="14">Chromosome</location>
        <location evidence="14">Telomere</location>
    </subcellularLocation>
</comment>
<sequence length="1025" mass="117996">MKLLKQPVFLKVYRTSLYEQVFGYPFYKRCLEMKGYRNRFKGSIQPPLEVFTIFPPIDKVTRVGSIQNIQSRPCKNKLTIESTREEHSSKHRASNSDSHVAQSETQHYLLGTQASERSRKKALRGRERGRGKGKRKSRQPKASAVEECHAMTDAPGFYYFIQMKKDAVLYCGSEALLKKKNHMVRELNADDNEGICKLFVAIFDQDLSQTYESGKGNAVIGHKYVTEQVQKIISEKQENIFAPFRKLVNNFKRCKPHRLVDKYTCESVSDDTAIEDMMNLSIEEEEHKKRKRSSDSWNDNYAPSCKRNKDHRNHVFVESLSQPVPTDWEQESKRTNNGLQTCTEIPDTSFAAKLLVDLSDDDQTYDGSVSGASQCNSARPTAGDKQDHASQNQLTVLLSMHTPPSKVSSFVQAVTHRVIPIELFGSKGNKRRFQKIVTKFVRLKRKETMALGDLMQGFKVSDCEWLKTVQSRALQEALAARLLWWLLYNVVMLTLKACFYITEHAATKGALYYYRSHIWNKIHALSLESHGCNIEEIPEQEALHDVKCGRSIGLIHLRFIPKKTTVRPISSCSVAPPPGGKYTKPINQELTHAKAVLEYEIVNGDGKTKFGVRGSHDIYEGWKCFKLCREKRGDNGPLYFVKLDIEKCYDSILVPKLRSILYKIFKGKSYSISNSCEMKLRAQTPALMFKKECYLTSDMTAETSIINIIAEKEMYYNAHDTVYGQKCRKKYYRQTRGICQGSNISSALCEIYYGDMESNCFNWGACSEDLLMRRADDFLYVTESRYDAVMFLKLMLEGIPEYNCNISKEKVLLNFRYTHETMGQMPFTDREGLMPYCGVVIDMETLDLRLNLKESTYEEAYNSTTFKPHKNAGLEFKKKMFMQLALKVTPLTLDVAMHHSMEAYISNLYRLLLFIHQRFYVYTRQLRVKPAANPKFYHRVILQLATQIHRLGVRAVKRIPWQSEPVEFPVCLSYITWLICYVFLGRGKFSSLQKLLNKSLRKVESTLTVTEIVLLKSVIIGFNQP</sequence>
<feature type="region of interest" description="Disordered" evidence="15">
    <location>
        <begin position="284"/>
        <end position="305"/>
    </location>
</feature>
<keyword evidence="7 14" id="KW-0479">Metal-binding</keyword>
<evidence type="ECO:0000256" key="12">
    <source>
        <dbReference type="ARBA" id="ARBA00032044"/>
    </source>
</evidence>
<evidence type="ECO:0000256" key="14">
    <source>
        <dbReference type="RuleBase" id="RU365061"/>
    </source>
</evidence>
<feature type="compositionally biased region" description="Polar residues" evidence="15">
    <location>
        <begin position="95"/>
        <end position="106"/>
    </location>
</feature>
<dbReference type="GeneID" id="106813156"/>
<feature type="region of interest" description="Disordered" evidence="15">
    <location>
        <begin position="365"/>
        <end position="387"/>
    </location>
</feature>
<evidence type="ECO:0000256" key="2">
    <source>
        <dbReference type="ARBA" id="ARBA00012493"/>
    </source>
</evidence>
<dbReference type="Pfam" id="PF21399">
    <property type="entry name" value="TERT_C"/>
    <property type="match status" value="1"/>
</dbReference>
<evidence type="ECO:0000256" key="10">
    <source>
        <dbReference type="ARBA" id="ARBA00022918"/>
    </source>
</evidence>
<dbReference type="Gene3D" id="1.10.357.90">
    <property type="match status" value="1"/>
</dbReference>
<comment type="function">
    <text evidence="14">Telomerase is a ribonucleoprotein enzyme essential for the replication of chromosome termini in most eukaryotes. It elongates telomeres. It is a reverse transcriptase that adds simple sequence repeats to chromosome ends by copying a template sequence within the RNA component of the enzyme.</text>
</comment>
<dbReference type="Proteomes" id="UP000695022">
    <property type="component" value="Unplaced"/>
</dbReference>
<evidence type="ECO:0000256" key="5">
    <source>
        <dbReference type="ARBA" id="ARBA00022679"/>
    </source>
</evidence>
<dbReference type="Gene3D" id="1.10.132.70">
    <property type="match status" value="1"/>
</dbReference>
<evidence type="ECO:0000256" key="4">
    <source>
        <dbReference type="ARBA" id="ARBA00022454"/>
    </source>
</evidence>
<comment type="similarity">
    <text evidence="1 14">Belongs to the reverse transcriptase family. Telomerase subfamily.</text>
</comment>
<dbReference type="InterPro" id="IPR049139">
    <property type="entry name" value="TERT_C"/>
</dbReference>
<dbReference type="SMART" id="SM00975">
    <property type="entry name" value="Telomerase_RBD"/>
    <property type="match status" value="1"/>
</dbReference>